<feature type="transmembrane region" description="Helical" evidence="2">
    <location>
        <begin position="156"/>
        <end position="174"/>
    </location>
</feature>
<comment type="caution">
    <text evidence="3">The sequence shown here is derived from an EMBL/GenBank/DDBJ whole genome shotgun (WGS) entry which is preliminary data.</text>
</comment>
<dbReference type="Proteomes" id="UP000709295">
    <property type="component" value="Unassembled WGS sequence"/>
</dbReference>
<gene>
    <name evidence="3" type="ORF">JG688_00017828</name>
</gene>
<keyword evidence="2" id="KW-0472">Membrane</keyword>
<organism evidence="3 4">
    <name type="scientific">Phytophthora aleatoria</name>
    <dbReference type="NCBI Taxonomy" id="2496075"/>
    <lineage>
        <taxon>Eukaryota</taxon>
        <taxon>Sar</taxon>
        <taxon>Stramenopiles</taxon>
        <taxon>Oomycota</taxon>
        <taxon>Peronosporomycetes</taxon>
        <taxon>Peronosporales</taxon>
        <taxon>Peronosporaceae</taxon>
        <taxon>Phytophthora</taxon>
    </lineage>
</organism>
<evidence type="ECO:0000313" key="3">
    <source>
        <dbReference type="EMBL" id="KAG6942998.1"/>
    </source>
</evidence>
<keyword evidence="2" id="KW-1133">Transmembrane helix</keyword>
<name>A0A8J5I0B7_9STRA</name>
<protein>
    <submittedName>
        <fullName evidence="3">Uncharacterized protein</fullName>
    </submittedName>
</protein>
<proteinExistence type="predicted"/>
<feature type="transmembrane region" description="Helical" evidence="2">
    <location>
        <begin position="42"/>
        <end position="64"/>
    </location>
</feature>
<dbReference type="EMBL" id="JAENGY010002874">
    <property type="protein sequence ID" value="KAG6942998.1"/>
    <property type="molecule type" value="Genomic_DNA"/>
</dbReference>
<feature type="transmembrane region" description="Helical" evidence="2">
    <location>
        <begin position="13"/>
        <end position="35"/>
    </location>
</feature>
<evidence type="ECO:0000256" key="1">
    <source>
        <dbReference type="SAM" id="MobiDB-lite"/>
    </source>
</evidence>
<dbReference type="AlphaFoldDB" id="A0A8J5I0B7"/>
<feature type="compositionally biased region" description="Polar residues" evidence="1">
    <location>
        <begin position="246"/>
        <end position="270"/>
    </location>
</feature>
<reference evidence="3" key="1">
    <citation type="submission" date="2021-01" db="EMBL/GenBank/DDBJ databases">
        <title>Phytophthora aleatoria, a newly-described species from Pinus radiata is distinct from Phytophthora cactorum isolates based on comparative genomics.</title>
        <authorList>
            <person name="Mcdougal R."/>
            <person name="Panda P."/>
            <person name="Williams N."/>
            <person name="Studholme D.J."/>
        </authorList>
    </citation>
    <scope>NUCLEOTIDE SEQUENCE</scope>
    <source>
        <strain evidence="3">NZFS 4037</strain>
    </source>
</reference>
<evidence type="ECO:0000256" key="2">
    <source>
        <dbReference type="SAM" id="Phobius"/>
    </source>
</evidence>
<feature type="compositionally biased region" description="Basic and acidic residues" evidence="1">
    <location>
        <begin position="275"/>
        <end position="289"/>
    </location>
</feature>
<keyword evidence="2" id="KW-0812">Transmembrane</keyword>
<sequence>MISEFFDELLNKYITWELLPAYLVAGAVCIGAWVLTTPFRDVVWVYLVEVLRVICLHGSMWAVFLSRYQEVHQEGALRQMRVRVRDSRTEDFGCYGEMARTWWFALHATLYVYMPDLLIRTSASTAKNYDAFLDATAATIHIPMAAYDLLEFVLQGGLGVAVVVLVLNLLNVYLEWTEYGLLIVDLDGRLEMLSPGSVLTDTRSSVKSSATARKHQECASLHRLRQSEPEVVVLLRDEDDMDSDSGYETTNDVASTERTTTQPSSPQQLRPVTLKTKEREASAEDDRLEVGEYVPSQGGQASCQGQCWCSCLGSLLLYRVPYRWVPVWIPPVWAT</sequence>
<evidence type="ECO:0000313" key="4">
    <source>
        <dbReference type="Proteomes" id="UP000709295"/>
    </source>
</evidence>
<keyword evidence="4" id="KW-1185">Reference proteome</keyword>
<feature type="region of interest" description="Disordered" evidence="1">
    <location>
        <begin position="238"/>
        <end position="289"/>
    </location>
</feature>
<accession>A0A8J5I0B7</accession>